<reference evidence="1" key="1">
    <citation type="journal article" date="2020" name="BMC Genomics">
        <title>Correction to: Identification and distribution of gene clusters required for synthesis of sphingolipid metabolism inhibitors in diverse species of the filamentous fungus Fusarium.</title>
        <authorList>
            <person name="Kim H.S."/>
            <person name="Lohmar J.M."/>
            <person name="Busman M."/>
            <person name="Brown D.W."/>
            <person name="Naumann T.A."/>
            <person name="Divon H.H."/>
            <person name="Lysoe E."/>
            <person name="Uhlig S."/>
            <person name="Proctor R.H."/>
        </authorList>
    </citation>
    <scope>NUCLEOTIDE SEQUENCE</scope>
    <source>
        <strain evidence="1">NRRL 22465</strain>
    </source>
</reference>
<name>A0A8H4XMB6_9HYPO</name>
<evidence type="ECO:0000313" key="1">
    <source>
        <dbReference type="EMBL" id="KAF4980427.1"/>
    </source>
</evidence>
<reference evidence="1" key="2">
    <citation type="submission" date="2020-05" db="EMBL/GenBank/DDBJ databases">
        <authorList>
            <person name="Kim H.-S."/>
            <person name="Proctor R.H."/>
            <person name="Brown D.W."/>
        </authorList>
    </citation>
    <scope>NUCLEOTIDE SEQUENCE</scope>
    <source>
        <strain evidence="1">NRRL 22465</strain>
    </source>
</reference>
<sequence length="79" mass="8507">MDSRRTKALAAIRRRLVRVQVVGGGHDDIKLAEGGIRVSLFNHKFIDSKKAGGGAEEVEDACGEQVVLSAAMCTKTQPR</sequence>
<dbReference type="Proteomes" id="UP000635477">
    <property type="component" value="Unassembled WGS sequence"/>
</dbReference>
<protein>
    <submittedName>
        <fullName evidence="1">Uncharacterized protein</fullName>
    </submittedName>
</protein>
<dbReference type="AlphaFoldDB" id="A0A8H4XMB6"/>
<proteinExistence type="predicted"/>
<comment type="caution">
    <text evidence="1">The sequence shown here is derived from an EMBL/GenBank/DDBJ whole genome shotgun (WGS) entry which is preliminary data.</text>
</comment>
<dbReference type="EMBL" id="JABEYC010000233">
    <property type="protein sequence ID" value="KAF4980427.1"/>
    <property type="molecule type" value="Genomic_DNA"/>
</dbReference>
<organism evidence="1 2">
    <name type="scientific">Fusarium zealandicum</name>
    <dbReference type="NCBI Taxonomy" id="1053134"/>
    <lineage>
        <taxon>Eukaryota</taxon>
        <taxon>Fungi</taxon>
        <taxon>Dikarya</taxon>
        <taxon>Ascomycota</taxon>
        <taxon>Pezizomycotina</taxon>
        <taxon>Sordariomycetes</taxon>
        <taxon>Hypocreomycetidae</taxon>
        <taxon>Hypocreales</taxon>
        <taxon>Nectriaceae</taxon>
        <taxon>Fusarium</taxon>
        <taxon>Fusarium staphyleae species complex</taxon>
    </lineage>
</organism>
<evidence type="ECO:0000313" key="2">
    <source>
        <dbReference type="Proteomes" id="UP000635477"/>
    </source>
</evidence>
<gene>
    <name evidence="1" type="ORF">FZEAL_3543</name>
</gene>
<keyword evidence="2" id="KW-1185">Reference proteome</keyword>
<accession>A0A8H4XMB6</accession>